<dbReference type="PANTHER" id="PTHR22705:SF0">
    <property type="entry name" value="ZZ-TYPE ZINC FINGER-CONTAINING PROTEIN 3"/>
    <property type="match status" value="1"/>
</dbReference>
<dbReference type="InterPro" id="IPR009057">
    <property type="entry name" value="Homeodomain-like_sf"/>
</dbReference>
<dbReference type="Gene3D" id="1.10.10.60">
    <property type="entry name" value="Homeodomain-like"/>
    <property type="match status" value="1"/>
</dbReference>
<dbReference type="Pfam" id="PF23082">
    <property type="entry name" value="Myb_DNA-binding_2"/>
    <property type="match status" value="1"/>
</dbReference>
<dbReference type="InterPro" id="IPR037830">
    <property type="entry name" value="ZZZ3"/>
</dbReference>
<dbReference type="STRING" id="597362.K5XTD9"/>
<sequence length="335" mass="38653">MDPRRTQTLDALEAFIQSQTALLDTTRTDIQRLREAKARAITDPAAFLNNLHAELDDPAFRLSSLPDWQLTIPKGVDWTVFEGLDPAPLQKFTLDAQQALVARNQPHTTQKSPLSDLQKLVKNARRTIIDPVLAAFAQMSDLEDDNSESEIDTEQLRREREREKIRQLKKRKIRTCGLKLPSLRMEGSTAVFIRHDVEDESMDVDISLVDDNQPGKFYPKHRVTREAHKIDIPSSKSQPRKKVRKNDSEKSPPPHLQADLPPSKETRKPKPETYKQAWSVSEQHLLEQLLEQIPEGEKYRWQKISRAMNGRRTPRQVASRVQKYFEKLKKYGIQG</sequence>
<feature type="non-terminal residue" evidence="5">
    <location>
        <position position="1"/>
    </location>
</feature>
<reference evidence="6" key="1">
    <citation type="journal article" date="2012" name="Proc. Natl. Acad. Sci. U.S.A.">
        <title>Genome sequence of the button mushroom Agaricus bisporus reveals mechanisms governing adaptation to a humic-rich ecological niche.</title>
        <authorList>
            <person name="Morin E."/>
            <person name="Kohler A."/>
            <person name="Baker A.R."/>
            <person name="Foulongne-Oriol M."/>
            <person name="Lombard V."/>
            <person name="Nagy L.G."/>
            <person name="Ohm R.A."/>
            <person name="Patyshakuliyeva A."/>
            <person name="Brun A."/>
            <person name="Aerts A.L."/>
            <person name="Bailey A.M."/>
            <person name="Billette C."/>
            <person name="Coutinho P.M."/>
            <person name="Deakin G."/>
            <person name="Doddapaneni H."/>
            <person name="Floudas D."/>
            <person name="Grimwood J."/>
            <person name="Hilden K."/>
            <person name="Kuees U."/>
            <person name="LaButti K.M."/>
            <person name="Lapidus A."/>
            <person name="Lindquist E.A."/>
            <person name="Lucas S.M."/>
            <person name="Murat C."/>
            <person name="Riley R.W."/>
            <person name="Salamov A.A."/>
            <person name="Schmutz J."/>
            <person name="Subramanian V."/>
            <person name="Woesten H.A.B."/>
            <person name="Xu J."/>
            <person name="Eastwood D.C."/>
            <person name="Foster G.D."/>
            <person name="Sonnenberg A.S."/>
            <person name="Cullen D."/>
            <person name="de Vries R.P."/>
            <person name="Lundell T."/>
            <person name="Hibbett D.S."/>
            <person name="Henrissat B."/>
            <person name="Burton K.S."/>
            <person name="Kerrigan R.W."/>
            <person name="Challen M.P."/>
            <person name="Grigoriev I.V."/>
            <person name="Martin F."/>
        </authorList>
    </citation>
    <scope>NUCLEOTIDE SEQUENCE [LARGE SCALE GENOMIC DNA]</scope>
    <source>
        <strain evidence="6">JB137-S8 / ATCC MYA-4627 / FGSC 10392</strain>
    </source>
</reference>
<dbReference type="Proteomes" id="UP000008493">
    <property type="component" value="Unassembled WGS sequence"/>
</dbReference>
<evidence type="ECO:0000259" key="3">
    <source>
        <dbReference type="PROSITE" id="PS50090"/>
    </source>
</evidence>
<dbReference type="PROSITE" id="PS51294">
    <property type="entry name" value="HTH_MYB"/>
    <property type="match status" value="1"/>
</dbReference>
<dbReference type="PROSITE" id="PS50090">
    <property type="entry name" value="MYB_LIKE"/>
    <property type="match status" value="1"/>
</dbReference>
<dbReference type="eggNOG" id="ENOG502QS4F">
    <property type="taxonomic scope" value="Eukaryota"/>
</dbReference>
<evidence type="ECO:0000313" key="5">
    <source>
        <dbReference type="EMBL" id="EKM78290.1"/>
    </source>
</evidence>
<dbReference type="OMA" id="VFIRHDV"/>
<evidence type="ECO:0000256" key="2">
    <source>
        <dbReference type="SAM" id="MobiDB-lite"/>
    </source>
</evidence>
<feature type="compositionally biased region" description="Basic and acidic residues" evidence="2">
    <location>
        <begin position="262"/>
        <end position="273"/>
    </location>
</feature>
<dbReference type="KEGG" id="abp:AGABI1DRAFT60395"/>
<gene>
    <name evidence="5" type="ORF">AGABI1DRAFT_60395</name>
</gene>
<evidence type="ECO:0000256" key="1">
    <source>
        <dbReference type="SAM" id="Coils"/>
    </source>
</evidence>
<dbReference type="OrthoDB" id="424753at2759"/>
<dbReference type="GeneID" id="18830316"/>
<dbReference type="PANTHER" id="PTHR22705">
    <property type="entry name" value="ZINC FINGER, ZZ DOMAIN CONTAINING 3"/>
    <property type="match status" value="1"/>
</dbReference>
<dbReference type="InterPro" id="IPR001005">
    <property type="entry name" value="SANT/Myb"/>
</dbReference>
<feature type="domain" description="HTH myb-type" evidence="4">
    <location>
        <begin position="270"/>
        <end position="329"/>
    </location>
</feature>
<dbReference type="AlphaFoldDB" id="K5XTD9"/>
<feature type="region of interest" description="Disordered" evidence="2">
    <location>
        <begin position="206"/>
        <end position="276"/>
    </location>
</feature>
<accession>K5XTD9</accession>
<feature type="coiled-coil region" evidence="1">
    <location>
        <begin position="139"/>
        <end position="171"/>
    </location>
</feature>
<dbReference type="CDD" id="cd00167">
    <property type="entry name" value="SANT"/>
    <property type="match status" value="1"/>
</dbReference>
<protein>
    <submittedName>
        <fullName evidence="5">Uncharacterized protein</fullName>
    </submittedName>
</protein>
<keyword evidence="1" id="KW-0175">Coiled coil</keyword>
<feature type="domain" description="Myb-like" evidence="3">
    <location>
        <begin position="270"/>
        <end position="325"/>
    </location>
</feature>
<keyword evidence="6" id="KW-1185">Reference proteome</keyword>
<dbReference type="InParanoid" id="K5XTD9"/>
<evidence type="ECO:0000259" key="4">
    <source>
        <dbReference type="PROSITE" id="PS51294"/>
    </source>
</evidence>
<proteinExistence type="predicted"/>
<organism evidence="5 6">
    <name type="scientific">Agaricus bisporus var. burnettii (strain JB137-S8 / ATCC MYA-4627 / FGSC 10392)</name>
    <name type="common">White button mushroom</name>
    <dbReference type="NCBI Taxonomy" id="597362"/>
    <lineage>
        <taxon>Eukaryota</taxon>
        <taxon>Fungi</taxon>
        <taxon>Dikarya</taxon>
        <taxon>Basidiomycota</taxon>
        <taxon>Agaricomycotina</taxon>
        <taxon>Agaricomycetes</taxon>
        <taxon>Agaricomycetidae</taxon>
        <taxon>Agaricales</taxon>
        <taxon>Agaricineae</taxon>
        <taxon>Agaricaceae</taxon>
        <taxon>Agaricus</taxon>
    </lineage>
</organism>
<dbReference type="RefSeq" id="XP_007330828.1">
    <property type="nucleotide sequence ID" value="XM_007330766.1"/>
</dbReference>
<dbReference type="SUPFAM" id="SSF46689">
    <property type="entry name" value="Homeodomain-like"/>
    <property type="match status" value="1"/>
</dbReference>
<evidence type="ECO:0000313" key="6">
    <source>
        <dbReference type="Proteomes" id="UP000008493"/>
    </source>
</evidence>
<dbReference type="HOGENOM" id="CLU_039073_0_0_1"/>
<dbReference type="EMBL" id="JH971392">
    <property type="protein sequence ID" value="EKM78290.1"/>
    <property type="molecule type" value="Genomic_DNA"/>
</dbReference>
<dbReference type="SMART" id="SM00717">
    <property type="entry name" value="SANT"/>
    <property type="match status" value="1"/>
</dbReference>
<dbReference type="InterPro" id="IPR017930">
    <property type="entry name" value="Myb_dom"/>
</dbReference>
<name>K5XTD9_AGABU</name>